<accession>A0A350NZ84</accession>
<proteinExistence type="predicted"/>
<name>A0A350NZ84_9ALTE</name>
<evidence type="ECO:0000313" key="3">
    <source>
        <dbReference type="Proteomes" id="UP000263517"/>
    </source>
</evidence>
<comment type="caution">
    <text evidence="2">The sequence shown here is derived from an EMBL/GenBank/DDBJ whole genome shotgun (WGS) entry which is preliminary data.</text>
</comment>
<evidence type="ECO:0000256" key="1">
    <source>
        <dbReference type="SAM" id="MobiDB-lite"/>
    </source>
</evidence>
<gene>
    <name evidence="2" type="ORF">DCW74_01280</name>
</gene>
<dbReference type="EMBL" id="DNAN01000046">
    <property type="protein sequence ID" value="HAW74351.1"/>
    <property type="molecule type" value="Genomic_DNA"/>
</dbReference>
<sequence length="177" mass="19914">MRYSEALEAMQVGGLSDSPDAERFRRIVGWDYQGRSTNDVDEQHRSVAQSENAQFKVDPFSGIRVAQEDNHDIHIDEHNKFRISHEFRNLPPQIRQMLDNHVAEHENYRSQQLQAFSEEQSLLLNQSQGADGGAPPPADPGLASPRDGGARLNEIPETEEMANMAAMPQMQPSGYTQ</sequence>
<reference evidence="2 3" key="1">
    <citation type="journal article" date="2018" name="Nat. Biotechnol.">
        <title>A standardized bacterial taxonomy based on genome phylogeny substantially revises the tree of life.</title>
        <authorList>
            <person name="Parks D.H."/>
            <person name="Chuvochina M."/>
            <person name="Waite D.W."/>
            <person name="Rinke C."/>
            <person name="Skarshewski A."/>
            <person name="Chaumeil P.A."/>
            <person name="Hugenholtz P."/>
        </authorList>
    </citation>
    <scope>NUCLEOTIDE SEQUENCE [LARGE SCALE GENOMIC DNA]</scope>
    <source>
        <strain evidence="2">UBA11978</strain>
    </source>
</reference>
<feature type="compositionally biased region" description="Low complexity" evidence="1">
    <location>
        <begin position="161"/>
        <end position="177"/>
    </location>
</feature>
<evidence type="ECO:0000313" key="2">
    <source>
        <dbReference type="EMBL" id="HAW74351.1"/>
    </source>
</evidence>
<organism evidence="2 3">
    <name type="scientific">Alteromonas australica</name>
    <dbReference type="NCBI Taxonomy" id="589873"/>
    <lineage>
        <taxon>Bacteria</taxon>
        <taxon>Pseudomonadati</taxon>
        <taxon>Pseudomonadota</taxon>
        <taxon>Gammaproteobacteria</taxon>
        <taxon>Alteromonadales</taxon>
        <taxon>Alteromonadaceae</taxon>
        <taxon>Alteromonas/Salinimonas group</taxon>
        <taxon>Alteromonas</taxon>
    </lineage>
</organism>
<dbReference type="AlphaFoldDB" id="A0A350NZ84"/>
<feature type="region of interest" description="Disordered" evidence="1">
    <location>
        <begin position="126"/>
        <end position="177"/>
    </location>
</feature>
<protein>
    <submittedName>
        <fullName evidence="2">Uncharacterized protein</fullName>
    </submittedName>
</protein>
<dbReference type="Proteomes" id="UP000263517">
    <property type="component" value="Unassembled WGS sequence"/>
</dbReference>